<evidence type="ECO:0000256" key="2">
    <source>
        <dbReference type="SAM" id="SignalP"/>
    </source>
</evidence>
<proteinExistence type="predicted"/>
<protein>
    <submittedName>
        <fullName evidence="3">Uncharacterized protein</fullName>
    </submittedName>
</protein>
<gene>
    <name evidence="3" type="ORF">CYLTODRAFT_471591</name>
</gene>
<dbReference type="Proteomes" id="UP000054007">
    <property type="component" value="Unassembled WGS sequence"/>
</dbReference>
<feature type="region of interest" description="Disordered" evidence="1">
    <location>
        <begin position="60"/>
        <end position="89"/>
    </location>
</feature>
<sequence length="342" mass="37845">MLFVGLSWLYTLCISKHIPSHHPSQSASSQSCLRRSASRIIVTAADAKGLELEPIADAGRSSKNIDRGTSASAASVDNERGKKDDESNVEDNFSACDLFSTSCESEIPLSPDPSQTVRIQETDLAAKSTSNPLKRQSSVEPLSEDTAVRKKPRRKASKKEPKASNVPRAVSHANVSPDLKLVFGFENGPQDKQRALLFTSGKDIHKLRASITLARNNAKIVKLIKPADTIPLPPFSDKVYTVPDMPKKLEMIKHRPCLAIRALEQGLFDWVFHAMPVFMDNARGNSVVVKYRCGLVDCSWRSSTTYKDELMGHFRYGCQKLKELEEKISQANEIGESSEEES</sequence>
<keyword evidence="4" id="KW-1185">Reference proteome</keyword>
<evidence type="ECO:0000256" key="1">
    <source>
        <dbReference type="SAM" id="MobiDB-lite"/>
    </source>
</evidence>
<name>A0A0D7B1K1_9AGAR</name>
<keyword evidence="2" id="KW-0732">Signal</keyword>
<feature type="region of interest" description="Disordered" evidence="1">
    <location>
        <begin position="123"/>
        <end position="170"/>
    </location>
</feature>
<feature type="chain" id="PRO_5012136023" evidence="2">
    <location>
        <begin position="16"/>
        <end position="342"/>
    </location>
</feature>
<organism evidence="3 4">
    <name type="scientific">Cylindrobasidium torrendii FP15055 ss-10</name>
    <dbReference type="NCBI Taxonomy" id="1314674"/>
    <lineage>
        <taxon>Eukaryota</taxon>
        <taxon>Fungi</taxon>
        <taxon>Dikarya</taxon>
        <taxon>Basidiomycota</taxon>
        <taxon>Agaricomycotina</taxon>
        <taxon>Agaricomycetes</taxon>
        <taxon>Agaricomycetidae</taxon>
        <taxon>Agaricales</taxon>
        <taxon>Marasmiineae</taxon>
        <taxon>Physalacriaceae</taxon>
        <taxon>Cylindrobasidium</taxon>
    </lineage>
</organism>
<dbReference type="EMBL" id="KN880700">
    <property type="protein sequence ID" value="KIY63386.1"/>
    <property type="molecule type" value="Genomic_DNA"/>
</dbReference>
<reference evidence="3 4" key="1">
    <citation type="journal article" date="2015" name="Fungal Genet. Biol.">
        <title>Evolution of novel wood decay mechanisms in Agaricales revealed by the genome sequences of Fistulina hepatica and Cylindrobasidium torrendii.</title>
        <authorList>
            <person name="Floudas D."/>
            <person name="Held B.W."/>
            <person name="Riley R."/>
            <person name="Nagy L.G."/>
            <person name="Koehler G."/>
            <person name="Ransdell A.S."/>
            <person name="Younus H."/>
            <person name="Chow J."/>
            <person name="Chiniquy J."/>
            <person name="Lipzen A."/>
            <person name="Tritt A."/>
            <person name="Sun H."/>
            <person name="Haridas S."/>
            <person name="LaButti K."/>
            <person name="Ohm R.A."/>
            <person name="Kues U."/>
            <person name="Blanchette R.A."/>
            <person name="Grigoriev I.V."/>
            <person name="Minto R.E."/>
            <person name="Hibbett D.S."/>
        </authorList>
    </citation>
    <scope>NUCLEOTIDE SEQUENCE [LARGE SCALE GENOMIC DNA]</scope>
    <source>
        <strain evidence="3 4">FP15055 ss-10</strain>
    </source>
</reference>
<dbReference type="AlphaFoldDB" id="A0A0D7B1K1"/>
<feature type="compositionally biased region" description="Basic and acidic residues" evidence="1">
    <location>
        <begin position="77"/>
        <end position="86"/>
    </location>
</feature>
<evidence type="ECO:0000313" key="4">
    <source>
        <dbReference type="Proteomes" id="UP000054007"/>
    </source>
</evidence>
<feature type="compositionally biased region" description="Polar residues" evidence="1">
    <location>
        <begin position="127"/>
        <end position="140"/>
    </location>
</feature>
<evidence type="ECO:0000313" key="3">
    <source>
        <dbReference type="EMBL" id="KIY63386.1"/>
    </source>
</evidence>
<accession>A0A0D7B1K1</accession>
<feature type="signal peptide" evidence="2">
    <location>
        <begin position="1"/>
        <end position="15"/>
    </location>
</feature>